<evidence type="ECO:0000256" key="1">
    <source>
        <dbReference type="ARBA" id="ARBA00022679"/>
    </source>
</evidence>
<keyword evidence="6" id="KW-0695">RNA-directed DNA polymerase</keyword>
<gene>
    <name evidence="9" type="primary">LOC101849443</name>
</gene>
<keyword evidence="4" id="KW-0255">Endonuclease</keyword>
<keyword evidence="1" id="KW-0808">Transferase</keyword>
<dbReference type="InterPro" id="IPR036397">
    <property type="entry name" value="RNaseH_sf"/>
</dbReference>
<dbReference type="Gene3D" id="3.30.160.20">
    <property type="match status" value="1"/>
</dbReference>
<evidence type="ECO:0000259" key="7">
    <source>
        <dbReference type="Pfam" id="PF17917"/>
    </source>
</evidence>
<dbReference type="RefSeq" id="XP_005093720.1">
    <property type="nucleotide sequence ID" value="XM_005093663.3"/>
</dbReference>
<organism evidence="8 9">
    <name type="scientific">Aplysia californica</name>
    <name type="common">California sea hare</name>
    <dbReference type="NCBI Taxonomy" id="6500"/>
    <lineage>
        <taxon>Eukaryota</taxon>
        <taxon>Metazoa</taxon>
        <taxon>Spiralia</taxon>
        <taxon>Lophotrochozoa</taxon>
        <taxon>Mollusca</taxon>
        <taxon>Gastropoda</taxon>
        <taxon>Heterobranchia</taxon>
        <taxon>Euthyneura</taxon>
        <taxon>Tectipleura</taxon>
        <taxon>Aplysiida</taxon>
        <taxon>Aplysioidea</taxon>
        <taxon>Aplysiidae</taxon>
        <taxon>Aplysia</taxon>
    </lineage>
</organism>
<dbReference type="PANTHER" id="PTHR33050:SF7">
    <property type="entry name" value="RIBONUCLEASE H"/>
    <property type="match status" value="1"/>
</dbReference>
<dbReference type="SUPFAM" id="SSF56672">
    <property type="entry name" value="DNA/RNA polymerases"/>
    <property type="match status" value="1"/>
</dbReference>
<reference evidence="9" key="1">
    <citation type="submission" date="2025-08" db="UniProtKB">
        <authorList>
            <consortium name="RefSeq"/>
        </authorList>
    </citation>
    <scope>IDENTIFICATION</scope>
</reference>
<evidence type="ECO:0000256" key="6">
    <source>
        <dbReference type="ARBA" id="ARBA00022918"/>
    </source>
</evidence>
<dbReference type="CDD" id="cd09275">
    <property type="entry name" value="RNase_HI_RT_DIRS1"/>
    <property type="match status" value="1"/>
</dbReference>
<accession>A0ABM0JHE7</accession>
<dbReference type="Proteomes" id="UP000694888">
    <property type="component" value="Unplaced"/>
</dbReference>
<evidence type="ECO:0000256" key="4">
    <source>
        <dbReference type="ARBA" id="ARBA00022759"/>
    </source>
</evidence>
<name>A0ABM0JHE7_APLCA</name>
<dbReference type="GeneID" id="101849443"/>
<evidence type="ECO:0000313" key="8">
    <source>
        <dbReference type="Proteomes" id="UP000694888"/>
    </source>
</evidence>
<keyword evidence="8" id="KW-1185">Reference proteome</keyword>
<dbReference type="InterPro" id="IPR052055">
    <property type="entry name" value="Hepadnavirus_pol/RT"/>
</dbReference>
<protein>
    <submittedName>
        <fullName evidence="9">Uncharacterized protein LOC101849443</fullName>
    </submittedName>
</protein>
<dbReference type="Gene3D" id="3.30.420.10">
    <property type="entry name" value="Ribonuclease H-like superfamily/Ribonuclease H"/>
    <property type="match status" value="1"/>
</dbReference>
<evidence type="ECO:0000256" key="5">
    <source>
        <dbReference type="ARBA" id="ARBA00022801"/>
    </source>
</evidence>
<dbReference type="Pfam" id="PF17917">
    <property type="entry name" value="RT_RNaseH"/>
    <property type="match status" value="1"/>
</dbReference>
<keyword evidence="5" id="KW-0378">Hydrolase</keyword>
<sequence>MKNISKYILVYRQQAAQPRLLMTDVSSQSCLLSVVRHFASLRFASLLAISHGGLQNKSSNASVISCRNLSYESNSTTSDLLEEDNSRKRKEECQVQNDKCTARSENVFPNNYCMSTEKVNASETPSAEGAFEALNRGKESLLLHKKHGPIIASLLQKTYHNLVRNEHLHYNVSQASQDGEDQANQLSANEKREIHGNDVIHISQSSHADSRRDKPPVCSFPIDESAQEHSLLLSRYRQKFHQKMFLKYQRPSSREAGLLTKEYGEAEDLVRETVSPFIAAGVISSCSPCVTSHLKGFYWKASLSLYWPVKIGCTGMHPVKEEAVRRAYLLLCVELKKVGLICRGNDGRWTPLKCDQVVSMLDQLARYGEITVGSSRGRGSKIVLEQLKGRREGDIFTINHKAVPAEQRKRLKRCQQMENDTKKVLTEDCFETYKGQGYNTSHDMKKESEKLFSGNDRDNSLQKSVTLKNLMDDTNRLLDFEPSTLEIDSSMSSGPLVDEVGRSMDKERLSKDLKWKCTVHVGWPLPFSVYSYGVSLPSAQMVGYMAVATKLKLYDLLTKCNNQVCGLTLEHHIVNETLKQWGSQSLLWNSDDVAEFEADAEIFCDASNDGFGAYLLQKDTQKVSWISECWKNQPNVLHKLCTKNGQYLHSTQAELFALVTAVFSWKKKLRHKKVLIFSDNMTSVCMVNTYGNTSVTSDMCVDSNDYLIQVLQFTRSVYFLQLKAVWLQRDRNQLADHLSRQDLQFFRRALPNAALNKTKAKKLKIHGNSFWADGL</sequence>
<evidence type="ECO:0000256" key="2">
    <source>
        <dbReference type="ARBA" id="ARBA00022695"/>
    </source>
</evidence>
<dbReference type="PANTHER" id="PTHR33050">
    <property type="entry name" value="REVERSE TRANSCRIPTASE DOMAIN-CONTAINING PROTEIN"/>
    <property type="match status" value="1"/>
</dbReference>
<dbReference type="InterPro" id="IPR043502">
    <property type="entry name" value="DNA/RNA_pol_sf"/>
</dbReference>
<proteinExistence type="predicted"/>
<keyword evidence="3" id="KW-0540">Nuclease</keyword>
<feature type="domain" description="Reverse transcriptase RNase H-like" evidence="7">
    <location>
        <begin position="596"/>
        <end position="683"/>
    </location>
</feature>
<dbReference type="InterPro" id="IPR041373">
    <property type="entry name" value="RT_RNaseH"/>
</dbReference>
<keyword evidence="2" id="KW-0548">Nucleotidyltransferase</keyword>
<evidence type="ECO:0000313" key="9">
    <source>
        <dbReference type="RefSeq" id="XP_005093720.1"/>
    </source>
</evidence>
<evidence type="ECO:0000256" key="3">
    <source>
        <dbReference type="ARBA" id="ARBA00022722"/>
    </source>
</evidence>